<dbReference type="AlphaFoldDB" id="A0A1F6PBV3"/>
<name>A0A1F6PBV3_9BACT</name>
<reference evidence="2 3" key="1">
    <citation type="journal article" date="2016" name="Nat. Commun.">
        <title>Thousands of microbial genomes shed light on interconnected biogeochemical processes in an aquifer system.</title>
        <authorList>
            <person name="Anantharaman K."/>
            <person name="Brown C.T."/>
            <person name="Hug L.A."/>
            <person name="Sharon I."/>
            <person name="Castelle C.J."/>
            <person name="Probst A.J."/>
            <person name="Thomas B.C."/>
            <person name="Singh A."/>
            <person name="Wilkins M.J."/>
            <person name="Karaoz U."/>
            <person name="Brodie E.L."/>
            <person name="Williams K.H."/>
            <person name="Hubbard S.S."/>
            <person name="Banfield J.F."/>
        </authorList>
    </citation>
    <scope>NUCLEOTIDE SEQUENCE [LARGE SCALE GENOMIC DNA]</scope>
</reference>
<dbReference type="EMBL" id="MFRA01000001">
    <property type="protein sequence ID" value="OGH93434.1"/>
    <property type="molecule type" value="Genomic_DNA"/>
</dbReference>
<keyword evidence="1" id="KW-1133">Transmembrane helix</keyword>
<organism evidence="2 3">
    <name type="scientific">Candidatus Magasanikbacteria bacterium RIFOXYD1_FULL_40_23</name>
    <dbReference type="NCBI Taxonomy" id="1798705"/>
    <lineage>
        <taxon>Bacteria</taxon>
        <taxon>Candidatus Magasanikiibacteriota</taxon>
    </lineage>
</organism>
<proteinExistence type="predicted"/>
<gene>
    <name evidence="2" type="ORF">A2563_02395</name>
</gene>
<feature type="transmembrane region" description="Helical" evidence="1">
    <location>
        <begin position="12"/>
        <end position="32"/>
    </location>
</feature>
<dbReference type="STRING" id="1798705.A2563_02395"/>
<evidence type="ECO:0000313" key="2">
    <source>
        <dbReference type="EMBL" id="OGH93434.1"/>
    </source>
</evidence>
<keyword evidence="1" id="KW-0812">Transmembrane</keyword>
<feature type="transmembrane region" description="Helical" evidence="1">
    <location>
        <begin position="79"/>
        <end position="98"/>
    </location>
</feature>
<evidence type="ECO:0000313" key="3">
    <source>
        <dbReference type="Proteomes" id="UP000176634"/>
    </source>
</evidence>
<accession>A0A1F6PBV3</accession>
<sequence length="129" mass="14760">MLDAVKIPNSLRSWFFVHFLVDYIFAIPLFLFPQQTLSFFGWGVIDPITTRFVAAALFGIGGVSLAARKSDVGVYKHLLMMKIIWSLSVVVGILFSAFTETVPLFIWVALATFLFFASIWIYYYLFLKK</sequence>
<feature type="transmembrane region" description="Helical" evidence="1">
    <location>
        <begin position="48"/>
        <end position="67"/>
    </location>
</feature>
<keyword evidence="1" id="KW-0472">Membrane</keyword>
<evidence type="ECO:0000256" key="1">
    <source>
        <dbReference type="SAM" id="Phobius"/>
    </source>
</evidence>
<feature type="transmembrane region" description="Helical" evidence="1">
    <location>
        <begin position="104"/>
        <end position="125"/>
    </location>
</feature>
<dbReference type="Proteomes" id="UP000176634">
    <property type="component" value="Unassembled WGS sequence"/>
</dbReference>
<protein>
    <submittedName>
        <fullName evidence="2">Uncharacterized protein</fullName>
    </submittedName>
</protein>
<comment type="caution">
    <text evidence="2">The sequence shown here is derived from an EMBL/GenBank/DDBJ whole genome shotgun (WGS) entry which is preliminary data.</text>
</comment>